<name>A0A449BCN3_HAPAX</name>
<dbReference type="STRING" id="1278311.GCA_000428705_01137"/>
<dbReference type="PRINTS" id="PR00080">
    <property type="entry name" value="SDRFAMILY"/>
</dbReference>
<dbReference type="RefSeq" id="WP_035375762.1">
    <property type="nucleotide sequence ID" value="NZ_LR215048.1"/>
</dbReference>
<dbReference type="InterPro" id="IPR036291">
    <property type="entry name" value="NAD(P)-bd_dom_sf"/>
</dbReference>
<dbReference type="KEGG" id="aaxa:NCTC10138_00562"/>
<dbReference type="Gene3D" id="3.40.50.720">
    <property type="entry name" value="NAD(P)-binding Rossmann-like Domain"/>
    <property type="match status" value="1"/>
</dbReference>
<evidence type="ECO:0000313" key="5">
    <source>
        <dbReference type="Proteomes" id="UP000289841"/>
    </source>
</evidence>
<organism evidence="4 5">
    <name type="scientific">Haploplasma axanthum</name>
    <name type="common">Acholeplasma axanthum</name>
    <dbReference type="NCBI Taxonomy" id="29552"/>
    <lineage>
        <taxon>Bacteria</taxon>
        <taxon>Bacillati</taxon>
        <taxon>Mycoplasmatota</taxon>
        <taxon>Mollicutes</taxon>
        <taxon>Acholeplasmatales</taxon>
        <taxon>Acholeplasmataceae</taxon>
        <taxon>Haploplasma</taxon>
    </lineage>
</organism>
<dbReference type="SUPFAM" id="SSF51735">
    <property type="entry name" value="NAD(P)-binding Rossmann-fold domains"/>
    <property type="match status" value="1"/>
</dbReference>
<comment type="similarity">
    <text evidence="1 3">Belongs to the short-chain dehydrogenases/reductases (SDR) family.</text>
</comment>
<dbReference type="GO" id="GO:0016491">
    <property type="term" value="F:oxidoreductase activity"/>
    <property type="evidence" value="ECO:0007669"/>
    <property type="project" value="UniProtKB-KW"/>
</dbReference>
<dbReference type="Proteomes" id="UP000289841">
    <property type="component" value="Chromosome"/>
</dbReference>
<protein>
    <submittedName>
        <fullName evidence="4">Short chain dehydrogenase/reductase family oxidoreductase</fullName>
        <ecNumber evidence="4">1.-.-.-</ecNumber>
    </submittedName>
</protein>
<accession>A0A449BCN3</accession>
<evidence type="ECO:0000313" key="4">
    <source>
        <dbReference type="EMBL" id="VEU80203.1"/>
    </source>
</evidence>
<keyword evidence="2 4" id="KW-0560">Oxidoreductase</keyword>
<proteinExistence type="inferred from homology"/>
<dbReference type="EC" id="1.-.-.-" evidence="4"/>
<dbReference type="InterPro" id="IPR002347">
    <property type="entry name" value="SDR_fam"/>
</dbReference>
<dbReference type="OrthoDB" id="9775296at2"/>
<gene>
    <name evidence="4" type="ORF">NCTC10138_00562</name>
</gene>
<dbReference type="PANTHER" id="PTHR44169:SF6">
    <property type="entry name" value="NADPH-DEPENDENT 1-ACYLDIHYDROXYACETONE PHOSPHATE REDUCTASE"/>
    <property type="match status" value="1"/>
</dbReference>
<keyword evidence="5" id="KW-1185">Reference proteome</keyword>
<evidence type="ECO:0000256" key="1">
    <source>
        <dbReference type="ARBA" id="ARBA00006484"/>
    </source>
</evidence>
<dbReference type="PRINTS" id="PR00081">
    <property type="entry name" value="GDHRDH"/>
</dbReference>
<dbReference type="AlphaFoldDB" id="A0A449BCN3"/>
<dbReference type="Pfam" id="PF00106">
    <property type="entry name" value="adh_short"/>
    <property type="match status" value="1"/>
</dbReference>
<sequence>MKVAIVTGSSSGIGYALCNLLSKKGIKVYGISRTISENENVINISGDVTKADDIKKIFASIYEKEGRIDYLINNAGMGISGSVEATSLEDFESIFNVNLKGTFITSKEILPYMRKNNSGKIVNIGSVASEFSIPFQTFYSSSKAAIKAFSEALNNEVSPYGISVCTILPGDVKTNFTKSRKTNENELEAYEKRVSKSIGLMAKDEQNGMDVQYVSKVIYKTINKKRMPIQKTIGFKYKVFIFLKRFLPTKVVNKLVGAIYAFKKER</sequence>
<reference evidence="4 5" key="1">
    <citation type="submission" date="2019-01" db="EMBL/GenBank/DDBJ databases">
        <authorList>
            <consortium name="Pathogen Informatics"/>
        </authorList>
    </citation>
    <scope>NUCLEOTIDE SEQUENCE [LARGE SCALE GENOMIC DNA]</scope>
    <source>
        <strain evidence="4 5">NCTC10138</strain>
    </source>
</reference>
<evidence type="ECO:0000256" key="2">
    <source>
        <dbReference type="ARBA" id="ARBA00023002"/>
    </source>
</evidence>
<dbReference type="EMBL" id="LR215048">
    <property type="protein sequence ID" value="VEU80203.1"/>
    <property type="molecule type" value="Genomic_DNA"/>
</dbReference>
<dbReference type="PANTHER" id="PTHR44169">
    <property type="entry name" value="NADPH-DEPENDENT 1-ACYLDIHYDROXYACETONE PHOSPHATE REDUCTASE"/>
    <property type="match status" value="1"/>
</dbReference>
<evidence type="ECO:0000256" key="3">
    <source>
        <dbReference type="RuleBase" id="RU000363"/>
    </source>
</evidence>